<evidence type="ECO:0000256" key="3">
    <source>
        <dbReference type="PROSITE-ProRule" id="PRU00339"/>
    </source>
</evidence>
<keyword evidence="4" id="KW-1133">Transmembrane helix</keyword>
<accession>A0ABU7LPV9</accession>
<evidence type="ECO:0000256" key="4">
    <source>
        <dbReference type="SAM" id="Phobius"/>
    </source>
</evidence>
<dbReference type="InterPro" id="IPR050498">
    <property type="entry name" value="Ycf3"/>
</dbReference>
<organism evidence="5 6">
    <name type="scientific">Hyphobacterium lacteum</name>
    <dbReference type="NCBI Taxonomy" id="3116575"/>
    <lineage>
        <taxon>Bacteria</taxon>
        <taxon>Pseudomonadati</taxon>
        <taxon>Pseudomonadota</taxon>
        <taxon>Alphaproteobacteria</taxon>
        <taxon>Maricaulales</taxon>
        <taxon>Maricaulaceae</taxon>
        <taxon>Hyphobacterium</taxon>
    </lineage>
</organism>
<keyword evidence="4" id="KW-0472">Membrane</keyword>
<dbReference type="EMBL" id="JAZDRP010000003">
    <property type="protein sequence ID" value="MEE2525948.1"/>
    <property type="molecule type" value="Genomic_DNA"/>
</dbReference>
<keyword evidence="1" id="KW-0677">Repeat</keyword>
<keyword evidence="2 3" id="KW-0802">TPR repeat</keyword>
<evidence type="ECO:0000313" key="6">
    <source>
        <dbReference type="Proteomes" id="UP001354971"/>
    </source>
</evidence>
<evidence type="ECO:0008006" key="7">
    <source>
        <dbReference type="Google" id="ProtNLM"/>
    </source>
</evidence>
<sequence length="606" mass="66451">MNLLAELRRRQVFRVAAAYLVAGWIVMQVVATIGGAAGLPGWADSLALIILIAGFPVVIFIAWAFELTPEGLKKTADGAGDGQFRPLGPSDYVLMAAVAVVVVIASMQAFVASESPTPVQPGPVAEAETAPAPNRNSIAVLPFADLSPLGDQEYFSDGISEEILNVLVRVDALDVTSRTSAFQFKGQDLGIPEIAEELNVRHVLEGSVRRSGNTFRITAQLIDAQTDTHLWSETYDRPLTAENVFAIQDEIANAIVVELSNILGVAPEHVEAEALTDDVGAYDLFVEARALYQSRIQLDRVTELLDRAIAQDPDFAQAMAIRSGVSLLLIEYGYPAGTPEEMFEQTRQLADEALAIDPDNATAIAVRAQALTNFTFQGHAEADFSEILAEFDRALTINPRDGSALNWRGITYLRLGYLEDALADFRQCVTFEPRYAPCAENVFDTLTAMGRIEEAREAYLYSINHGVMTTSWTNFRLLADLGEEVAFKFAVNQPAVLPQYPRVGDIYDAFMNPEADHTALGAHAWQHAETVGTADDNLLQALLIPILHRGEPLLATVNLWQPEFARARDSESFHNEIRNTGVLDLWQTRGFPPQCRPVGEDDFECD</sequence>
<dbReference type="PANTHER" id="PTHR44858">
    <property type="entry name" value="TETRATRICOPEPTIDE REPEAT PROTEIN 6"/>
    <property type="match status" value="1"/>
</dbReference>
<keyword evidence="4" id="KW-0812">Transmembrane</keyword>
<dbReference type="InterPro" id="IPR019734">
    <property type="entry name" value="TPR_rpt"/>
</dbReference>
<dbReference type="SUPFAM" id="SSF48452">
    <property type="entry name" value="TPR-like"/>
    <property type="match status" value="1"/>
</dbReference>
<proteinExistence type="predicted"/>
<dbReference type="PANTHER" id="PTHR44858:SF1">
    <property type="entry name" value="UDP-N-ACETYLGLUCOSAMINE--PEPTIDE N-ACETYLGLUCOSAMINYLTRANSFERASE SPINDLY-RELATED"/>
    <property type="match status" value="1"/>
</dbReference>
<evidence type="ECO:0000256" key="2">
    <source>
        <dbReference type="ARBA" id="ARBA00022803"/>
    </source>
</evidence>
<protein>
    <recommendedName>
        <fullName evidence="7">Tetratricopeptide repeat protein</fullName>
    </recommendedName>
</protein>
<evidence type="ECO:0000313" key="5">
    <source>
        <dbReference type="EMBL" id="MEE2525948.1"/>
    </source>
</evidence>
<reference evidence="5 6" key="1">
    <citation type="submission" date="2024-01" db="EMBL/GenBank/DDBJ databases">
        <title>Hyphobacterium bacterium isolated from marine sediment.</title>
        <authorList>
            <person name="Zhao S."/>
        </authorList>
    </citation>
    <scope>NUCLEOTIDE SEQUENCE [LARGE SCALE GENOMIC DNA]</scope>
    <source>
        <strain evidence="6">HN65</strain>
    </source>
</reference>
<feature type="transmembrane region" description="Helical" evidence="4">
    <location>
        <begin position="45"/>
        <end position="65"/>
    </location>
</feature>
<keyword evidence="6" id="KW-1185">Reference proteome</keyword>
<dbReference type="Gene3D" id="3.40.50.10070">
    <property type="entry name" value="TolB, N-terminal domain"/>
    <property type="match status" value="1"/>
</dbReference>
<feature type="transmembrane region" description="Helical" evidence="4">
    <location>
        <begin position="12"/>
        <end position="39"/>
    </location>
</feature>
<dbReference type="Proteomes" id="UP001354971">
    <property type="component" value="Unassembled WGS sequence"/>
</dbReference>
<dbReference type="InterPro" id="IPR011990">
    <property type="entry name" value="TPR-like_helical_dom_sf"/>
</dbReference>
<feature type="transmembrane region" description="Helical" evidence="4">
    <location>
        <begin position="92"/>
        <end position="111"/>
    </location>
</feature>
<name>A0ABU7LPV9_9PROT</name>
<dbReference type="PROSITE" id="PS50005">
    <property type="entry name" value="TPR"/>
    <property type="match status" value="1"/>
</dbReference>
<dbReference type="RefSeq" id="WP_330198607.1">
    <property type="nucleotide sequence ID" value="NZ_JAZDRP010000003.1"/>
</dbReference>
<gene>
    <name evidence="5" type="ORF">V0U79_06185</name>
</gene>
<comment type="caution">
    <text evidence="5">The sequence shown here is derived from an EMBL/GenBank/DDBJ whole genome shotgun (WGS) entry which is preliminary data.</text>
</comment>
<evidence type="ECO:0000256" key="1">
    <source>
        <dbReference type="ARBA" id="ARBA00022737"/>
    </source>
</evidence>
<dbReference type="Gene3D" id="1.25.40.10">
    <property type="entry name" value="Tetratricopeptide repeat domain"/>
    <property type="match status" value="1"/>
</dbReference>
<feature type="repeat" description="TPR" evidence="3">
    <location>
        <begin position="402"/>
        <end position="435"/>
    </location>
</feature>